<sequence length="200" mass="22906">MSSIKTLIASIENEEKIMKQTIQNEFDENRRKYADILNKINFFKGDYLSKLVDFQNNNLRFLLTDENKKNMDSILKGLDKLVAIKHTIEKALEQTEENFASLPVPFEQHSETIELISKMAEYISNAGSTSNANDFVADQILHDTIAVTESVENDLKECHTDFNQAQALYNNTKVLRSLMDETSEEDPEENINDSIFSSDQ</sequence>
<evidence type="ECO:0000313" key="1">
    <source>
        <dbReference type="EMBL" id="KAL3386114.1"/>
    </source>
</evidence>
<dbReference type="Proteomes" id="UP001627154">
    <property type="component" value="Unassembled WGS sequence"/>
</dbReference>
<proteinExistence type="predicted"/>
<dbReference type="AlphaFoldDB" id="A0ABD2VZE2"/>
<comment type="caution">
    <text evidence="1">The sequence shown here is derived from an EMBL/GenBank/DDBJ whole genome shotgun (WGS) entry which is preliminary data.</text>
</comment>
<protein>
    <submittedName>
        <fullName evidence="1">Uncharacterized protein</fullName>
    </submittedName>
</protein>
<dbReference type="EMBL" id="JBJJXI010000148">
    <property type="protein sequence ID" value="KAL3386114.1"/>
    <property type="molecule type" value="Genomic_DNA"/>
</dbReference>
<reference evidence="1 2" key="1">
    <citation type="journal article" date="2024" name="bioRxiv">
        <title>A reference genome for Trichogramma kaykai: A tiny desert-dwelling parasitoid wasp with competing sex-ratio distorters.</title>
        <authorList>
            <person name="Culotta J."/>
            <person name="Lindsey A.R."/>
        </authorList>
    </citation>
    <scope>NUCLEOTIDE SEQUENCE [LARGE SCALE GENOMIC DNA]</scope>
    <source>
        <strain evidence="1 2">KSX58</strain>
    </source>
</reference>
<gene>
    <name evidence="1" type="ORF">TKK_018326</name>
</gene>
<accession>A0ABD2VZE2</accession>
<organism evidence="1 2">
    <name type="scientific">Trichogramma kaykai</name>
    <dbReference type="NCBI Taxonomy" id="54128"/>
    <lineage>
        <taxon>Eukaryota</taxon>
        <taxon>Metazoa</taxon>
        <taxon>Ecdysozoa</taxon>
        <taxon>Arthropoda</taxon>
        <taxon>Hexapoda</taxon>
        <taxon>Insecta</taxon>
        <taxon>Pterygota</taxon>
        <taxon>Neoptera</taxon>
        <taxon>Endopterygota</taxon>
        <taxon>Hymenoptera</taxon>
        <taxon>Apocrita</taxon>
        <taxon>Proctotrupomorpha</taxon>
        <taxon>Chalcidoidea</taxon>
        <taxon>Trichogrammatidae</taxon>
        <taxon>Trichogramma</taxon>
    </lineage>
</organism>
<evidence type="ECO:0000313" key="2">
    <source>
        <dbReference type="Proteomes" id="UP001627154"/>
    </source>
</evidence>
<keyword evidence="2" id="KW-1185">Reference proteome</keyword>
<name>A0ABD2VZE2_9HYME</name>